<feature type="transmembrane region" description="Helical" evidence="10">
    <location>
        <begin position="61"/>
        <end position="81"/>
    </location>
</feature>
<proteinExistence type="evidence at transcript level"/>
<evidence type="ECO:0000256" key="2">
    <source>
        <dbReference type="ARBA" id="ARBA00022475"/>
    </source>
</evidence>
<dbReference type="PANTHER" id="PTHR21137:SF35">
    <property type="entry name" value="ODORANT RECEPTOR 19A-RELATED"/>
    <property type="match status" value="1"/>
</dbReference>
<reference evidence="11" key="1">
    <citation type="submission" date="2018-05" db="EMBL/GenBank/DDBJ databases">
        <title>Identification and expression analysis of candidate chemosensory receptors in the white-spotted flower chafer, Protaetia brevitarsis.</title>
        <authorList>
            <person name="Zhang T."/>
        </authorList>
    </citation>
    <scope>NUCLEOTIDE SEQUENCE</scope>
</reference>
<name>A0A411HR78_PROBE</name>
<comment type="subcellular location">
    <subcellularLocation>
        <location evidence="1 10">Cell membrane</location>
        <topology evidence="1 10">Multi-pass membrane protein</topology>
    </subcellularLocation>
</comment>
<keyword evidence="9 10" id="KW-0807">Transducer</keyword>
<dbReference type="GO" id="GO:0005886">
    <property type="term" value="C:plasma membrane"/>
    <property type="evidence" value="ECO:0007669"/>
    <property type="project" value="UniProtKB-SubCell"/>
</dbReference>
<keyword evidence="5 10" id="KW-0552">Olfaction</keyword>
<dbReference type="Pfam" id="PF02949">
    <property type="entry name" value="7tm_6"/>
    <property type="match status" value="1"/>
</dbReference>
<evidence type="ECO:0000256" key="4">
    <source>
        <dbReference type="ARBA" id="ARBA00022692"/>
    </source>
</evidence>
<comment type="similarity">
    <text evidence="10">Belongs to the insect chemoreceptor superfamily. Heteromeric odorant receptor channel (TC 1.A.69) family.</text>
</comment>
<accession>A0A411HR78</accession>
<evidence type="ECO:0000256" key="6">
    <source>
        <dbReference type="ARBA" id="ARBA00022989"/>
    </source>
</evidence>
<evidence type="ECO:0000256" key="8">
    <source>
        <dbReference type="ARBA" id="ARBA00023170"/>
    </source>
</evidence>
<dbReference type="InterPro" id="IPR004117">
    <property type="entry name" value="7tm6_olfct_rcpt"/>
</dbReference>
<feature type="transmembrane region" description="Helical" evidence="10">
    <location>
        <begin position="126"/>
        <end position="144"/>
    </location>
</feature>
<evidence type="ECO:0000256" key="3">
    <source>
        <dbReference type="ARBA" id="ARBA00022606"/>
    </source>
</evidence>
<comment type="caution">
    <text evidence="10">Lacks conserved residue(s) required for the propagation of feature annotation.</text>
</comment>
<dbReference type="EMBL" id="MH324877">
    <property type="protein sequence ID" value="QBB72976.1"/>
    <property type="molecule type" value="mRNA"/>
</dbReference>
<evidence type="ECO:0000256" key="9">
    <source>
        <dbReference type="ARBA" id="ARBA00023224"/>
    </source>
</evidence>
<feature type="transmembrane region" description="Helical" evidence="10">
    <location>
        <begin position="242"/>
        <end position="262"/>
    </location>
</feature>
<gene>
    <name evidence="11" type="primary">OR44</name>
</gene>
<protein>
    <recommendedName>
        <fullName evidence="10">Odorant receptor</fullName>
    </recommendedName>
</protein>
<dbReference type="GO" id="GO:0005549">
    <property type="term" value="F:odorant binding"/>
    <property type="evidence" value="ECO:0007669"/>
    <property type="project" value="InterPro"/>
</dbReference>
<keyword evidence="4 10" id="KW-0812">Transmembrane</keyword>
<keyword evidence="3 10" id="KW-0716">Sensory transduction</keyword>
<feature type="transmembrane region" description="Helical" evidence="10">
    <location>
        <begin position="178"/>
        <end position="197"/>
    </location>
</feature>
<feature type="transmembrane region" description="Helical" evidence="10">
    <location>
        <begin position="36"/>
        <end position="55"/>
    </location>
</feature>
<keyword evidence="8 10" id="KW-0675">Receptor</keyword>
<keyword evidence="6 10" id="KW-1133">Transmembrane helix</keyword>
<dbReference type="PANTHER" id="PTHR21137">
    <property type="entry name" value="ODORANT RECEPTOR"/>
    <property type="match status" value="1"/>
</dbReference>
<keyword evidence="7 10" id="KW-0472">Membrane</keyword>
<evidence type="ECO:0000313" key="11">
    <source>
        <dbReference type="EMBL" id="QBB72976.1"/>
    </source>
</evidence>
<dbReference type="GO" id="GO:0007165">
    <property type="term" value="P:signal transduction"/>
    <property type="evidence" value="ECO:0007669"/>
    <property type="project" value="UniProtKB-KW"/>
</dbReference>
<dbReference type="AlphaFoldDB" id="A0A411HR78"/>
<evidence type="ECO:0000256" key="1">
    <source>
        <dbReference type="ARBA" id="ARBA00004651"/>
    </source>
</evidence>
<evidence type="ECO:0000256" key="5">
    <source>
        <dbReference type="ARBA" id="ARBA00022725"/>
    </source>
</evidence>
<evidence type="ECO:0000256" key="10">
    <source>
        <dbReference type="RuleBase" id="RU351113"/>
    </source>
</evidence>
<keyword evidence="2" id="KW-1003">Cell membrane</keyword>
<evidence type="ECO:0000256" key="7">
    <source>
        <dbReference type="ARBA" id="ARBA00023136"/>
    </source>
</evidence>
<feature type="transmembrane region" description="Helical" evidence="10">
    <location>
        <begin position="268"/>
        <end position="287"/>
    </location>
</feature>
<sequence>MGTIQQIPMTEVAIFLLELIGEVGQRSSASIMIFRVFNCSVFVIIIWYAFANLFVVTGESFVNSLLSVLYASHGILKYFLLIHYKPIIESMLKDIGSKFWDHRDFSINIAETAEEIFRKVNFVQKAIVGGVLIVMYSYHLAPLFDSNRLFLFETKAPESPFMNAVLLMSQYYCVSMEVPIVLGYDCIYFTICIHLVLQLRLLKQKITNLLETKKENVESEIYKCIRYHQFLISMFTRMKDTYSAMLLFHYFDTMITTCSVLYEVVDGGYTTILNFIGKLITMIFFYAQFACYTFPADQVAEEFSGLSHSIYNSLWYQNTIAVQKTLLFMMMRAQRTHYFSGLGLIDVNVDAFGSVVRKSFSFCTMLRNFVNKEVEV</sequence>
<organism evidence="11">
    <name type="scientific">Protaetia brevitarsis</name>
    <name type="common">White-spotted flower chafer beetle</name>
    <name type="synonym">Liocola brevitarsis</name>
    <dbReference type="NCBI Taxonomy" id="348688"/>
    <lineage>
        <taxon>Eukaryota</taxon>
        <taxon>Metazoa</taxon>
        <taxon>Ecdysozoa</taxon>
        <taxon>Arthropoda</taxon>
        <taxon>Hexapoda</taxon>
        <taxon>Insecta</taxon>
        <taxon>Pterygota</taxon>
        <taxon>Neoptera</taxon>
        <taxon>Endopterygota</taxon>
        <taxon>Coleoptera</taxon>
        <taxon>Polyphaga</taxon>
        <taxon>Scarabaeiformia</taxon>
        <taxon>Scarabaeidae</taxon>
        <taxon>Cetoniinae</taxon>
        <taxon>Protaetia</taxon>
        <taxon>Liocola</taxon>
    </lineage>
</organism>
<dbReference type="GO" id="GO:0004984">
    <property type="term" value="F:olfactory receptor activity"/>
    <property type="evidence" value="ECO:0007669"/>
    <property type="project" value="InterPro"/>
</dbReference>